<dbReference type="EMBL" id="UOEV01000003">
    <property type="protein sequence ID" value="VAW31787.1"/>
    <property type="molecule type" value="Genomic_DNA"/>
</dbReference>
<reference evidence="1" key="1">
    <citation type="submission" date="2018-06" db="EMBL/GenBank/DDBJ databases">
        <authorList>
            <person name="Zhirakovskaya E."/>
        </authorList>
    </citation>
    <scope>NUCLEOTIDE SEQUENCE</scope>
</reference>
<proteinExistence type="predicted"/>
<organism evidence="1">
    <name type="scientific">hydrothermal vent metagenome</name>
    <dbReference type="NCBI Taxonomy" id="652676"/>
    <lineage>
        <taxon>unclassified sequences</taxon>
        <taxon>metagenomes</taxon>
        <taxon>ecological metagenomes</taxon>
    </lineage>
</organism>
<feature type="non-terminal residue" evidence="1">
    <location>
        <position position="1"/>
    </location>
</feature>
<protein>
    <submittedName>
        <fullName evidence="1">Uncharacterized protein</fullName>
    </submittedName>
</protein>
<accession>A0A3B0V1R9</accession>
<gene>
    <name evidence="1" type="ORF">MNBD_CPR01-478</name>
</gene>
<name>A0A3B0V1R9_9ZZZZ</name>
<evidence type="ECO:0000313" key="1">
    <source>
        <dbReference type="EMBL" id="VAW31787.1"/>
    </source>
</evidence>
<dbReference type="AlphaFoldDB" id="A0A3B0V1R9"/>
<sequence length="28" mass="3107">SLAIDASKHILSFINKKDGALWAYKMGQ</sequence>